<keyword evidence="1" id="KW-0694">RNA-binding</keyword>
<dbReference type="OrthoDB" id="424249at2759"/>
<dbReference type="AlphaFoldDB" id="A0A3S4ZC08"/>
<feature type="compositionally biased region" description="Gly residues" evidence="2">
    <location>
        <begin position="588"/>
        <end position="597"/>
    </location>
</feature>
<dbReference type="Proteomes" id="UP000784294">
    <property type="component" value="Unassembled WGS sequence"/>
</dbReference>
<evidence type="ECO:0000256" key="1">
    <source>
        <dbReference type="PROSITE-ProRule" id="PRU00117"/>
    </source>
</evidence>
<evidence type="ECO:0000313" key="4">
    <source>
        <dbReference type="Proteomes" id="UP000784294"/>
    </source>
</evidence>
<dbReference type="InterPro" id="IPR036612">
    <property type="entry name" value="KH_dom_type_1_sf"/>
</dbReference>
<dbReference type="GO" id="GO:0003730">
    <property type="term" value="F:mRNA 3'-UTR binding"/>
    <property type="evidence" value="ECO:0007669"/>
    <property type="project" value="TreeGrafter"/>
</dbReference>
<proteinExistence type="predicted"/>
<evidence type="ECO:0008006" key="5">
    <source>
        <dbReference type="Google" id="ProtNLM"/>
    </source>
</evidence>
<reference evidence="3" key="1">
    <citation type="submission" date="2018-11" db="EMBL/GenBank/DDBJ databases">
        <authorList>
            <consortium name="Pathogen Informatics"/>
        </authorList>
    </citation>
    <scope>NUCLEOTIDE SEQUENCE</scope>
</reference>
<dbReference type="GO" id="GO:0051028">
    <property type="term" value="P:mRNA transport"/>
    <property type="evidence" value="ECO:0007669"/>
    <property type="project" value="TreeGrafter"/>
</dbReference>
<dbReference type="GO" id="GO:0045727">
    <property type="term" value="P:positive regulation of translation"/>
    <property type="evidence" value="ECO:0007669"/>
    <property type="project" value="TreeGrafter"/>
</dbReference>
<dbReference type="SUPFAM" id="SSF54791">
    <property type="entry name" value="Eukaryotic type KH-domain (KH-domain type I)"/>
    <property type="match status" value="1"/>
</dbReference>
<dbReference type="GO" id="GO:0048513">
    <property type="term" value="P:animal organ development"/>
    <property type="evidence" value="ECO:0007669"/>
    <property type="project" value="TreeGrafter"/>
</dbReference>
<dbReference type="GO" id="GO:0010494">
    <property type="term" value="C:cytoplasmic stress granule"/>
    <property type="evidence" value="ECO:0007669"/>
    <property type="project" value="TreeGrafter"/>
</dbReference>
<dbReference type="GO" id="GO:0099577">
    <property type="term" value="P:regulation of translation at presynapse, modulating synaptic transmission"/>
    <property type="evidence" value="ECO:0007669"/>
    <property type="project" value="TreeGrafter"/>
</dbReference>
<dbReference type="CDD" id="cd22426">
    <property type="entry name" value="KH_I_FMR1_FXR_rpt2"/>
    <property type="match status" value="1"/>
</dbReference>
<dbReference type="GO" id="GO:0043488">
    <property type="term" value="P:regulation of mRNA stability"/>
    <property type="evidence" value="ECO:0007669"/>
    <property type="project" value="TreeGrafter"/>
</dbReference>
<feature type="compositionally biased region" description="Low complexity" evidence="2">
    <location>
        <begin position="598"/>
        <end position="607"/>
    </location>
</feature>
<keyword evidence="4" id="KW-1185">Reference proteome</keyword>
<dbReference type="GO" id="GO:0048170">
    <property type="term" value="P:positive regulation of long-term neuronal synaptic plasticity"/>
    <property type="evidence" value="ECO:0007669"/>
    <property type="project" value="TreeGrafter"/>
</dbReference>
<organism evidence="3 4">
    <name type="scientific">Protopolystoma xenopodis</name>
    <dbReference type="NCBI Taxonomy" id="117903"/>
    <lineage>
        <taxon>Eukaryota</taxon>
        <taxon>Metazoa</taxon>
        <taxon>Spiralia</taxon>
        <taxon>Lophotrochozoa</taxon>
        <taxon>Platyhelminthes</taxon>
        <taxon>Monogenea</taxon>
        <taxon>Polyopisthocotylea</taxon>
        <taxon>Polystomatidea</taxon>
        <taxon>Polystomatidae</taxon>
        <taxon>Protopolystoma</taxon>
    </lineage>
</organism>
<comment type="caution">
    <text evidence="3">The sequence shown here is derived from an EMBL/GenBank/DDBJ whole genome shotgun (WGS) entry which is preliminary data.</text>
</comment>
<evidence type="ECO:0000313" key="3">
    <source>
        <dbReference type="EMBL" id="VEL07695.1"/>
    </source>
</evidence>
<dbReference type="InterPro" id="IPR040148">
    <property type="entry name" value="FMR1"/>
</dbReference>
<dbReference type="GO" id="GO:0043005">
    <property type="term" value="C:neuron projection"/>
    <property type="evidence" value="ECO:0007669"/>
    <property type="project" value="TreeGrafter"/>
</dbReference>
<feature type="compositionally biased region" description="Polar residues" evidence="2">
    <location>
        <begin position="621"/>
        <end position="648"/>
    </location>
</feature>
<dbReference type="EMBL" id="CAAALY010002294">
    <property type="protein sequence ID" value="VEL07695.1"/>
    <property type="molecule type" value="Genomic_DNA"/>
</dbReference>
<dbReference type="GO" id="GO:0098793">
    <property type="term" value="C:presynapse"/>
    <property type="evidence" value="ECO:0007669"/>
    <property type="project" value="GOC"/>
</dbReference>
<gene>
    <name evidence="3" type="ORF">PXEA_LOCUS1135</name>
</gene>
<dbReference type="PANTHER" id="PTHR10603:SF7">
    <property type="entry name" value="FRAGILE X MESSENGER RIBONUCLEOPROTEIN 1 HOMOLOG"/>
    <property type="match status" value="1"/>
</dbReference>
<evidence type="ECO:0000256" key="2">
    <source>
        <dbReference type="SAM" id="MobiDB-lite"/>
    </source>
</evidence>
<protein>
    <recommendedName>
        <fullName evidence="5">Agenet-like domain-containing protein</fullName>
    </recommendedName>
</protein>
<dbReference type="GO" id="GO:0045182">
    <property type="term" value="F:translation regulator activity"/>
    <property type="evidence" value="ECO:0007669"/>
    <property type="project" value="TreeGrafter"/>
</dbReference>
<dbReference type="PANTHER" id="PTHR10603">
    <property type="entry name" value="FRAGILE X MENTAL RETARDATION SYNDROME-RELATED PROTEIN"/>
    <property type="match status" value="1"/>
</dbReference>
<accession>A0A3S4ZC08</accession>
<dbReference type="Gene3D" id="3.30.1370.10">
    <property type="entry name" value="K Homology domain, type 1"/>
    <property type="match status" value="2"/>
</dbReference>
<feature type="compositionally biased region" description="Polar residues" evidence="2">
    <location>
        <begin position="682"/>
        <end position="697"/>
    </location>
</feature>
<feature type="region of interest" description="Disordered" evidence="2">
    <location>
        <begin position="511"/>
        <end position="703"/>
    </location>
</feature>
<dbReference type="GO" id="GO:0005634">
    <property type="term" value="C:nucleus"/>
    <property type="evidence" value="ECO:0007669"/>
    <property type="project" value="TreeGrafter"/>
</dbReference>
<dbReference type="PROSITE" id="PS50084">
    <property type="entry name" value="KH_TYPE_1"/>
    <property type="match status" value="1"/>
</dbReference>
<name>A0A3S4ZC08_9PLAT</name>
<feature type="compositionally biased region" description="Polar residues" evidence="2">
    <location>
        <begin position="565"/>
        <end position="579"/>
    </location>
</feature>
<sequence length="703" mass="76752">MDIHICLNTGLSYLWRCLVNFCSPEPCFSSFLIPLLFAMEIGIPVEIQGKYGEYYPGFIYSLQSLQTFCVRIFGTNPNSQPAELCVPPSVLRPPADGRSHSNVNPQDLLIGQEVDVLIGGKRGDTSSQSGGLTTASLVFSSWWTGTVSKVRGDFVVVNLNAEDIGSVSAPATEVSTLPDGRVDSPLMRPIEKTEIVEKDQLRLRNLQPNLNPKSFYTHVIDVPDCLVDYFHDPQNFQPLALKCGFPVLVCPAPDGLVATGGGKLDGETYNKASRLVVVSTQPVCIERAALIEKEFIRMSKKKMLLKKQIEEKSERLKSHFVEEFTVQKALLSQAIGIQRCNIHRANAVPGILCVEVDRDSCVFKITGKTRESVKQARALLDYAVEVMQVPKIYVTSLLGHNNRNIQALVDRVGLGRMVVVSASEATVDDCVPFRFTGTRQAIRDARLFLEFNIVSLREIDRIRGHPVPSLTDLMIKIKAISATEEQDYLKNNDDTLSNSKVADRDKVVPVSVSLHRRNRPPPQNQHQIQSHGERTNGAGMDCSGSNQGAASRPISEIDAGGAGDVSNNPAGPNASGTNSYRRKRGVRRGGYGNGPAGLGNTNNNALLHPNGDEPLPPRKSVPSSTDNLGSRPKYSTSDTIDANGNYSRINGHASDQRSDEPGIWNRGRSNLGSANRQKRQPNSKGSFGASINDNTATPFLAPN</sequence>
<dbReference type="Gene3D" id="2.30.30.140">
    <property type="match status" value="1"/>
</dbReference>